<sequence>MSNKKKKNKKISASEKPLLEEGLSTIGDALRELPPDMAIRFKALQGVESPAEWVMEVIFDLFPYAWKDTELLGEAIISIFACEFDEAVESLKGAIEMSPDAYPAYHLLGHVYGCMGNYKEEIECYRKIIKLRNDYPHLHYSLGMSYWLAGREKKAMAAFHAAIPMTAEFAIPEFWFTFTFEKLNRYPAKNNGTGDKNTIEKKRVLSQLFYMIGLELIEYGHNSEARQAFKKSIQLRPEFAEAYCQLGFVHIKKLRNSKRAAKYLQTAEHLLQERKELQRAKLIHQICNSSDLPLDKNKAAEDWLKEGLRLQQLGLNQGAVDAYKIAISFKRDFLDAYYNMGIAYGSLEEAGVDVLDNALGALKQSVRLNADFIHGHIALGAAYIRKQDYESALDALERAISINSKDPNAHYYMGVACRATKKFEKAAASLHNSVLLKPDSLQMQYFLGLVLIDCEKFQRACDALNEAVRIKPGFAEGHYMLGYVYLEKLFDVEKGAYHLSKAEKLYIKLEDFDRLEKVRAMLIK</sequence>
<accession>A0A381UGX5</accession>
<gene>
    <name evidence="3" type="ORF">METZ01_LOCUS80300</name>
</gene>
<dbReference type="Pfam" id="PF12895">
    <property type="entry name" value="ANAPC3"/>
    <property type="match status" value="1"/>
</dbReference>
<dbReference type="AlphaFoldDB" id="A0A381UGX5"/>
<dbReference type="SMART" id="SM00028">
    <property type="entry name" value="TPR"/>
    <property type="match status" value="9"/>
</dbReference>
<evidence type="ECO:0000256" key="1">
    <source>
        <dbReference type="ARBA" id="ARBA00022737"/>
    </source>
</evidence>
<proteinExistence type="predicted"/>
<dbReference type="PROSITE" id="PS50005">
    <property type="entry name" value="TPR"/>
    <property type="match status" value="3"/>
</dbReference>
<dbReference type="SUPFAM" id="SSF48452">
    <property type="entry name" value="TPR-like"/>
    <property type="match status" value="2"/>
</dbReference>
<evidence type="ECO:0000313" key="3">
    <source>
        <dbReference type="EMBL" id="SVA27446.1"/>
    </source>
</evidence>
<dbReference type="PANTHER" id="PTHR44858">
    <property type="entry name" value="TETRATRICOPEPTIDE REPEAT PROTEIN 6"/>
    <property type="match status" value="1"/>
</dbReference>
<dbReference type="EMBL" id="UINC01006424">
    <property type="protein sequence ID" value="SVA27446.1"/>
    <property type="molecule type" value="Genomic_DNA"/>
</dbReference>
<keyword evidence="1" id="KW-0677">Repeat</keyword>
<dbReference type="Gene3D" id="1.25.40.10">
    <property type="entry name" value="Tetratricopeptide repeat domain"/>
    <property type="match status" value="5"/>
</dbReference>
<name>A0A381UGX5_9ZZZZ</name>
<dbReference type="InterPro" id="IPR019734">
    <property type="entry name" value="TPR_rpt"/>
</dbReference>
<dbReference type="InterPro" id="IPR050498">
    <property type="entry name" value="Ycf3"/>
</dbReference>
<dbReference type="Pfam" id="PF13414">
    <property type="entry name" value="TPR_11"/>
    <property type="match status" value="1"/>
</dbReference>
<dbReference type="InterPro" id="IPR011990">
    <property type="entry name" value="TPR-like_helical_dom_sf"/>
</dbReference>
<protein>
    <submittedName>
        <fullName evidence="3">Uncharacterized protein</fullName>
    </submittedName>
</protein>
<reference evidence="3" key="1">
    <citation type="submission" date="2018-05" db="EMBL/GenBank/DDBJ databases">
        <authorList>
            <person name="Lanie J.A."/>
            <person name="Ng W.-L."/>
            <person name="Kazmierczak K.M."/>
            <person name="Andrzejewski T.M."/>
            <person name="Davidsen T.M."/>
            <person name="Wayne K.J."/>
            <person name="Tettelin H."/>
            <person name="Glass J.I."/>
            <person name="Rusch D."/>
            <person name="Podicherti R."/>
            <person name="Tsui H.-C.T."/>
            <person name="Winkler M.E."/>
        </authorList>
    </citation>
    <scope>NUCLEOTIDE SEQUENCE</scope>
</reference>
<dbReference type="Pfam" id="PF13181">
    <property type="entry name" value="TPR_8"/>
    <property type="match status" value="1"/>
</dbReference>
<evidence type="ECO:0000256" key="2">
    <source>
        <dbReference type="ARBA" id="ARBA00022803"/>
    </source>
</evidence>
<organism evidence="3">
    <name type="scientific">marine metagenome</name>
    <dbReference type="NCBI Taxonomy" id="408172"/>
    <lineage>
        <taxon>unclassified sequences</taxon>
        <taxon>metagenomes</taxon>
        <taxon>ecological metagenomes</taxon>
    </lineage>
</organism>
<keyword evidence="2" id="KW-0802">TPR repeat</keyword>
<dbReference type="PANTHER" id="PTHR44858:SF1">
    <property type="entry name" value="UDP-N-ACETYLGLUCOSAMINE--PEPTIDE N-ACETYLGLUCOSAMINYLTRANSFERASE SPINDLY-RELATED"/>
    <property type="match status" value="1"/>
</dbReference>